<dbReference type="AlphaFoldDB" id="A0A438G0U5"/>
<gene>
    <name evidence="4" type="primary">SBT4.3_0</name>
    <name evidence="4" type="ORF">CK203_007523</name>
</gene>
<evidence type="ECO:0000313" key="4">
    <source>
        <dbReference type="EMBL" id="RVW65840.1"/>
    </source>
</evidence>
<dbReference type="GO" id="GO:0004252">
    <property type="term" value="F:serine-type endopeptidase activity"/>
    <property type="evidence" value="ECO:0007669"/>
    <property type="project" value="InterPro"/>
</dbReference>
<dbReference type="SUPFAM" id="SSF52743">
    <property type="entry name" value="Subtilisin-like"/>
    <property type="match status" value="1"/>
</dbReference>
<reference evidence="4 5" key="1">
    <citation type="journal article" date="2018" name="PLoS Genet.">
        <title>Population sequencing reveals clonal diversity and ancestral inbreeding in the grapevine cultivar Chardonnay.</title>
        <authorList>
            <person name="Roach M.J."/>
            <person name="Johnson D.L."/>
            <person name="Bohlmann J."/>
            <person name="van Vuuren H.J."/>
            <person name="Jones S.J."/>
            <person name="Pretorius I.S."/>
            <person name="Schmidt S.A."/>
            <person name="Borneman A.R."/>
        </authorList>
    </citation>
    <scope>NUCLEOTIDE SEQUENCE [LARGE SCALE GENOMIC DNA]</scope>
    <source>
        <strain evidence="5">cv. Chardonnay</strain>
        <tissue evidence="4">Leaf</tissue>
    </source>
</reference>
<evidence type="ECO:0000256" key="2">
    <source>
        <dbReference type="ARBA" id="ARBA00022729"/>
    </source>
</evidence>
<dbReference type="InterPro" id="IPR000209">
    <property type="entry name" value="Peptidase_S8/S53_dom"/>
</dbReference>
<evidence type="ECO:0000259" key="3">
    <source>
        <dbReference type="Pfam" id="PF00082"/>
    </source>
</evidence>
<dbReference type="Pfam" id="PF00082">
    <property type="entry name" value="Peptidase_S8"/>
    <property type="match status" value="1"/>
</dbReference>
<evidence type="ECO:0000313" key="5">
    <source>
        <dbReference type="Proteomes" id="UP000288805"/>
    </source>
</evidence>
<organism evidence="4 5">
    <name type="scientific">Vitis vinifera</name>
    <name type="common">Grape</name>
    <dbReference type="NCBI Taxonomy" id="29760"/>
    <lineage>
        <taxon>Eukaryota</taxon>
        <taxon>Viridiplantae</taxon>
        <taxon>Streptophyta</taxon>
        <taxon>Embryophyta</taxon>
        <taxon>Tracheophyta</taxon>
        <taxon>Spermatophyta</taxon>
        <taxon>Magnoliopsida</taxon>
        <taxon>eudicotyledons</taxon>
        <taxon>Gunneridae</taxon>
        <taxon>Pentapetalae</taxon>
        <taxon>rosids</taxon>
        <taxon>Vitales</taxon>
        <taxon>Vitaceae</taxon>
        <taxon>Viteae</taxon>
        <taxon>Vitis</taxon>
    </lineage>
</organism>
<dbReference type="EMBL" id="QGNW01000684">
    <property type="protein sequence ID" value="RVW65840.1"/>
    <property type="molecule type" value="Genomic_DNA"/>
</dbReference>
<dbReference type="GO" id="GO:0006508">
    <property type="term" value="P:proteolysis"/>
    <property type="evidence" value="ECO:0007669"/>
    <property type="project" value="UniProtKB-KW"/>
</dbReference>
<protein>
    <submittedName>
        <fullName evidence="4">Subtilisin-like protease SBT4.3</fullName>
    </submittedName>
</protein>
<dbReference type="Gene3D" id="3.40.50.200">
    <property type="entry name" value="Peptidase S8/S53 domain"/>
    <property type="match status" value="1"/>
</dbReference>
<keyword evidence="2" id="KW-0732">Signal</keyword>
<dbReference type="InterPro" id="IPR045051">
    <property type="entry name" value="SBT"/>
</dbReference>
<comment type="caution">
    <text evidence="4">The sequence shown here is derived from an EMBL/GenBank/DDBJ whole genome shotgun (WGS) entry which is preliminary data.</text>
</comment>
<keyword evidence="4" id="KW-0645">Protease</keyword>
<comment type="similarity">
    <text evidence="1">Belongs to the peptidase S8 family.</text>
</comment>
<dbReference type="PANTHER" id="PTHR10795">
    <property type="entry name" value="PROPROTEIN CONVERTASE SUBTILISIN/KEXIN"/>
    <property type="match status" value="1"/>
</dbReference>
<evidence type="ECO:0000256" key="1">
    <source>
        <dbReference type="ARBA" id="ARBA00011073"/>
    </source>
</evidence>
<dbReference type="Proteomes" id="UP000288805">
    <property type="component" value="Unassembled WGS sequence"/>
</dbReference>
<proteinExistence type="inferred from homology"/>
<name>A0A438G0U5_VITVI</name>
<accession>A0A438G0U5</accession>
<keyword evidence="4" id="KW-0378">Hydrolase</keyword>
<dbReference type="InterPro" id="IPR036852">
    <property type="entry name" value="Peptidase_S8/S53_dom_sf"/>
</dbReference>
<feature type="domain" description="Peptidase S8/S53" evidence="3">
    <location>
        <begin position="53"/>
        <end position="139"/>
    </location>
</feature>
<sequence length="145" mass="15395">MMVMKASAADQDSKIHIVYLGSLPRGEFSILSRQHRMLESVLEGRKITGARFYNSESKANDSARDMVGHGSHTASTAAGNKVEASFYGLVQGEARGGVPSARISVYSACSEQGCSSTHILAAFDDAVADGVDIITISKNKVSQLN</sequence>